<dbReference type="Gene3D" id="2.40.30.170">
    <property type="match status" value="1"/>
</dbReference>
<evidence type="ECO:0000256" key="1">
    <source>
        <dbReference type="ARBA" id="ARBA00009477"/>
    </source>
</evidence>
<dbReference type="Gene3D" id="2.40.420.20">
    <property type="match status" value="1"/>
</dbReference>
<reference evidence="5 6" key="1">
    <citation type="submission" date="2023-08" db="EMBL/GenBank/DDBJ databases">
        <title>Implementing the SeqCode for naming new Mesorhizobium species isolated from Vachellia karroo root nodules.</title>
        <authorList>
            <person name="Van Lill M."/>
        </authorList>
    </citation>
    <scope>NUCLEOTIDE SEQUENCE [LARGE SCALE GENOMIC DNA]</scope>
    <source>
        <strain evidence="5 6">VK22B</strain>
    </source>
</reference>
<evidence type="ECO:0000313" key="5">
    <source>
        <dbReference type="EMBL" id="MDX8491777.1"/>
    </source>
</evidence>
<feature type="signal peptide" evidence="3">
    <location>
        <begin position="1"/>
        <end position="21"/>
    </location>
</feature>
<protein>
    <submittedName>
        <fullName evidence="5">Efflux RND transporter periplasmic adaptor subunit</fullName>
    </submittedName>
</protein>
<keyword evidence="6" id="KW-1185">Reference proteome</keyword>
<dbReference type="Gene3D" id="1.10.287.470">
    <property type="entry name" value="Helix hairpin bin"/>
    <property type="match status" value="1"/>
</dbReference>
<organism evidence="5 6">
    <name type="scientific">Mesorhizobium captivum</name>
    <dbReference type="NCBI Taxonomy" id="3072319"/>
    <lineage>
        <taxon>Bacteria</taxon>
        <taxon>Pseudomonadati</taxon>
        <taxon>Pseudomonadota</taxon>
        <taxon>Alphaproteobacteria</taxon>
        <taxon>Hyphomicrobiales</taxon>
        <taxon>Phyllobacteriaceae</taxon>
        <taxon>Mesorhizobium</taxon>
    </lineage>
</organism>
<evidence type="ECO:0000313" key="6">
    <source>
        <dbReference type="Proteomes" id="UP001271249"/>
    </source>
</evidence>
<gene>
    <name evidence="5" type="ORF">RFN29_09315</name>
</gene>
<dbReference type="Proteomes" id="UP001271249">
    <property type="component" value="Unassembled WGS sequence"/>
</dbReference>
<dbReference type="PANTHER" id="PTHR30469">
    <property type="entry name" value="MULTIDRUG RESISTANCE PROTEIN MDTA"/>
    <property type="match status" value="1"/>
</dbReference>
<dbReference type="EMBL" id="JAVIJC010000007">
    <property type="protein sequence ID" value="MDX8491777.1"/>
    <property type="molecule type" value="Genomic_DNA"/>
</dbReference>
<sequence>MKKRSVIMLGAILITGSGAIAVSGATAFATFANPAQEASAASDPRQEPPVVRLAMAARVSGSKRSFTGIVGARVESNLGFRVPGKIVERLVNVGQQVKAGQPLMRIDDTDLRLALTAKRNAVVAARAIVAQTEPDERRYANLLKDGWVPRQRYEQAKAALDTATAQLAVAEADAKVADNEAAYAVLLADADGTVVDTLGEPGQVVSAGQTVVRVAQAGPREAVVALPETIRPAIGSAADASVYGGDEQRHTAHLRQLSNSADAQTRTYEARYVLDGEAAAAPLGATVTIRLATQASEPEVQVPLGAVLDDGKKTGVWVLDNATSTVHFQPVKLVRVTGESAVISGLSSSDRIVSLGAHLLQEGARVRTASESGSN</sequence>
<dbReference type="SUPFAM" id="SSF111369">
    <property type="entry name" value="HlyD-like secretion proteins"/>
    <property type="match status" value="1"/>
</dbReference>
<feature type="domain" description="Multidrug resistance protein MdtA-like barrel-sandwich hybrid" evidence="4">
    <location>
        <begin position="79"/>
        <end position="211"/>
    </location>
</feature>
<dbReference type="Gene3D" id="2.40.50.100">
    <property type="match status" value="1"/>
</dbReference>
<keyword evidence="3" id="KW-0732">Signal</keyword>
<comment type="similarity">
    <text evidence="1">Belongs to the membrane fusion protein (MFP) (TC 8.A.1) family.</text>
</comment>
<accession>A0ABU4YXS8</accession>
<feature type="chain" id="PRO_5047062075" evidence="3">
    <location>
        <begin position="22"/>
        <end position="375"/>
    </location>
</feature>
<dbReference type="PANTHER" id="PTHR30469:SF18">
    <property type="entry name" value="RESISTANCE-NODULATION-CELL DIVISION (RND) EFFLUX MEMBRANE FUSION PROTEIN-RELATED"/>
    <property type="match status" value="1"/>
</dbReference>
<feature type="coiled-coil region" evidence="2">
    <location>
        <begin position="153"/>
        <end position="180"/>
    </location>
</feature>
<dbReference type="NCBIfam" id="TIGR01730">
    <property type="entry name" value="RND_mfp"/>
    <property type="match status" value="1"/>
</dbReference>
<dbReference type="Pfam" id="PF25917">
    <property type="entry name" value="BSH_RND"/>
    <property type="match status" value="1"/>
</dbReference>
<evidence type="ECO:0000259" key="4">
    <source>
        <dbReference type="Pfam" id="PF25917"/>
    </source>
</evidence>
<comment type="caution">
    <text evidence="5">The sequence shown here is derived from an EMBL/GenBank/DDBJ whole genome shotgun (WGS) entry which is preliminary data.</text>
</comment>
<proteinExistence type="inferred from homology"/>
<dbReference type="RefSeq" id="WP_320225801.1">
    <property type="nucleotide sequence ID" value="NZ_JAVIJB010000005.1"/>
</dbReference>
<dbReference type="InterPro" id="IPR058625">
    <property type="entry name" value="MdtA-like_BSH"/>
</dbReference>
<dbReference type="InterPro" id="IPR006143">
    <property type="entry name" value="RND_pump_MFP"/>
</dbReference>
<evidence type="ECO:0000256" key="2">
    <source>
        <dbReference type="SAM" id="Coils"/>
    </source>
</evidence>
<name>A0ABU4YXS8_9HYPH</name>
<evidence type="ECO:0000256" key="3">
    <source>
        <dbReference type="SAM" id="SignalP"/>
    </source>
</evidence>
<keyword evidence="2" id="KW-0175">Coiled coil</keyword>